<feature type="region of interest" description="Disordered" evidence="3">
    <location>
        <begin position="403"/>
        <end position="422"/>
    </location>
</feature>
<dbReference type="PANTHER" id="PTHR42693">
    <property type="entry name" value="ARYLSULFATASE FAMILY MEMBER"/>
    <property type="match status" value="1"/>
</dbReference>
<reference evidence="5" key="1">
    <citation type="submission" date="2020-02" db="EMBL/GenBank/DDBJ databases">
        <authorList>
            <person name="Meier V. D."/>
        </authorList>
    </citation>
    <scope>NUCLEOTIDE SEQUENCE</scope>
    <source>
        <strain evidence="5">AVDCRST_MAG22</strain>
    </source>
</reference>
<dbReference type="InterPro" id="IPR017850">
    <property type="entry name" value="Alkaline_phosphatase_core_sf"/>
</dbReference>
<evidence type="ECO:0000313" key="5">
    <source>
        <dbReference type="EMBL" id="CAA9423971.1"/>
    </source>
</evidence>
<evidence type="ECO:0000259" key="4">
    <source>
        <dbReference type="Pfam" id="PF00884"/>
    </source>
</evidence>
<accession>A0A6J4PWG4</accession>
<proteinExistence type="inferred from homology"/>
<dbReference type="EMBL" id="CADCUV010000126">
    <property type="protein sequence ID" value="CAA9423971.1"/>
    <property type="molecule type" value="Genomic_DNA"/>
</dbReference>
<name>A0A6J4PWG4_9ACTN</name>
<organism evidence="5">
    <name type="scientific">uncultured Rubrobacteraceae bacterium</name>
    <dbReference type="NCBI Taxonomy" id="349277"/>
    <lineage>
        <taxon>Bacteria</taxon>
        <taxon>Bacillati</taxon>
        <taxon>Actinomycetota</taxon>
        <taxon>Rubrobacteria</taxon>
        <taxon>Rubrobacterales</taxon>
        <taxon>Rubrobacteraceae</taxon>
        <taxon>environmental samples</taxon>
    </lineage>
</organism>
<gene>
    <name evidence="5" type="ORF">AVDCRST_MAG22-2775</name>
</gene>
<protein>
    <submittedName>
        <fullName evidence="5">Sulfatase</fullName>
    </submittedName>
</protein>
<dbReference type="Gene3D" id="3.40.720.10">
    <property type="entry name" value="Alkaline Phosphatase, subunit A"/>
    <property type="match status" value="1"/>
</dbReference>
<dbReference type="GO" id="GO:0004065">
    <property type="term" value="F:arylsulfatase activity"/>
    <property type="evidence" value="ECO:0007669"/>
    <property type="project" value="TreeGrafter"/>
</dbReference>
<dbReference type="SUPFAM" id="SSF53649">
    <property type="entry name" value="Alkaline phosphatase-like"/>
    <property type="match status" value="1"/>
</dbReference>
<evidence type="ECO:0000256" key="3">
    <source>
        <dbReference type="SAM" id="MobiDB-lite"/>
    </source>
</evidence>
<dbReference type="InterPro" id="IPR000917">
    <property type="entry name" value="Sulfatase_N"/>
</dbReference>
<evidence type="ECO:0000256" key="2">
    <source>
        <dbReference type="ARBA" id="ARBA00022801"/>
    </source>
</evidence>
<dbReference type="InterPro" id="IPR050738">
    <property type="entry name" value="Sulfatase"/>
</dbReference>
<dbReference type="Pfam" id="PF00884">
    <property type="entry name" value="Sulfatase"/>
    <property type="match status" value="1"/>
</dbReference>
<evidence type="ECO:0000256" key="1">
    <source>
        <dbReference type="ARBA" id="ARBA00008779"/>
    </source>
</evidence>
<dbReference type="AlphaFoldDB" id="A0A6J4PWG4"/>
<dbReference type="CDD" id="cd16148">
    <property type="entry name" value="sulfatase_like"/>
    <property type="match status" value="1"/>
</dbReference>
<feature type="domain" description="Sulfatase N-terminal" evidence="4">
    <location>
        <begin position="2"/>
        <end position="350"/>
    </location>
</feature>
<comment type="similarity">
    <text evidence="1">Belongs to the sulfatase family.</text>
</comment>
<sequence>MNVVLVILDSLRKDHLGVYGNDRVRTPNLDAFAGESFRFTRAYPESLPTICARRAIHTGLRTFPFKNRVELPGETFQPAGWQPIPEDQVTLSETLVAAGYNTILYSDTQPMFHPSMNFQRGFRVFDWIRGQERDRYRPKSMAPKDVVEANTVPGNDEAMISKVQQYVANTRDRNGEEDYFAPRVFSRGIEFMERSEEGQPFLLVLDSFDPHEPWDPPEGYTNMYSNGYDGPDPIVPNYGGSEWIEEAELERMRALYAGEVTMVDRWFGRFMDKMEEAGRLKDTAVVVLADHGVALGEHGYTGKPFNALWPELTDIPFMIRHPEGVGAGGTSDFFASTHDVAPTILGILGVLPQKQMDGQYLSLLMEGGELPPRDHFTIGYADHVWARDDRYLMFSRRDRSEPHLYDLQNDPETENDLAGQDPDRVRRMFDDYVLADAGGSLDG</sequence>
<keyword evidence="2" id="KW-0378">Hydrolase</keyword>
<dbReference type="PANTHER" id="PTHR42693:SF53">
    <property type="entry name" value="ENDO-4-O-SULFATASE"/>
    <property type="match status" value="1"/>
</dbReference>